<comment type="catalytic activity">
    <reaction evidence="12 14">
        <text>2 cob(II)yrinate a,c diamide + reduced [electron-transfer flavoprotein] + 2 ATP = 2 adenosylcob(III)yrinate a,c-diamide + 2 triphosphate + oxidized [electron-transfer flavoprotein] + 3 H(+)</text>
        <dbReference type="Rhea" id="RHEA:11528"/>
        <dbReference type="Rhea" id="RHEA-COMP:10685"/>
        <dbReference type="Rhea" id="RHEA-COMP:10686"/>
        <dbReference type="ChEBI" id="CHEBI:15378"/>
        <dbReference type="ChEBI" id="CHEBI:18036"/>
        <dbReference type="ChEBI" id="CHEBI:30616"/>
        <dbReference type="ChEBI" id="CHEBI:57692"/>
        <dbReference type="ChEBI" id="CHEBI:58307"/>
        <dbReference type="ChEBI" id="CHEBI:58503"/>
        <dbReference type="ChEBI" id="CHEBI:58537"/>
        <dbReference type="EC" id="2.5.1.17"/>
    </reaction>
</comment>
<feature type="domain" description="Cobalamin adenosyltransferase-like" evidence="16">
    <location>
        <begin position="3"/>
        <end position="167"/>
    </location>
</feature>
<evidence type="ECO:0000256" key="10">
    <source>
        <dbReference type="ARBA" id="ARBA00033334"/>
    </source>
</evidence>
<evidence type="ECO:0000256" key="13">
    <source>
        <dbReference type="ARBA" id="ARBA00048692"/>
    </source>
</evidence>
<dbReference type="UniPathway" id="UPA00148">
    <property type="reaction ID" value="UER00233"/>
</dbReference>
<keyword evidence="6 14" id="KW-0808">Transferase</keyword>
<dbReference type="SUPFAM" id="SSF89028">
    <property type="entry name" value="Cobalamin adenosyltransferase-like"/>
    <property type="match status" value="1"/>
</dbReference>
<keyword evidence="15" id="KW-0175">Coiled coil</keyword>
<proteinExistence type="inferred from homology"/>
<evidence type="ECO:0000256" key="5">
    <source>
        <dbReference type="ARBA" id="ARBA00022573"/>
    </source>
</evidence>
<gene>
    <name evidence="17" type="ORF">EDD71_101109</name>
</gene>
<evidence type="ECO:0000256" key="6">
    <source>
        <dbReference type="ARBA" id="ARBA00022679"/>
    </source>
</evidence>
<evidence type="ECO:0000256" key="1">
    <source>
        <dbReference type="ARBA" id="ARBA00005121"/>
    </source>
</evidence>
<comment type="similarity">
    <text evidence="2 14">Belongs to the Cob(I)alamin adenosyltransferase family.</text>
</comment>
<name>A0A4R7KVM1_9CLOT</name>
<comment type="caution">
    <text evidence="17">The sequence shown here is derived from an EMBL/GenBank/DDBJ whole genome shotgun (WGS) entry which is preliminary data.</text>
</comment>
<sequence>MKIYTKTGDRGFTSNVLGERVSKADIMMELQGGIDEINANTGFLRSIVRELQNADEKKYIDDVLREIQYHLFRMGVEISSKFKDIHITNENVKFLEENIDKMTSRLQELKNFLYLSGVKQSTYSNVIRSITRRVERIFVRALEGRNYPESYQYINRLSDFFYTLARYFNFIEGEQEEIMKLR</sequence>
<evidence type="ECO:0000256" key="9">
    <source>
        <dbReference type="ARBA" id="ARBA00031529"/>
    </source>
</evidence>
<keyword evidence="5 14" id="KW-0169">Cobalamin biosynthesis</keyword>
<evidence type="ECO:0000256" key="2">
    <source>
        <dbReference type="ARBA" id="ARBA00007487"/>
    </source>
</evidence>
<evidence type="ECO:0000313" key="17">
    <source>
        <dbReference type="EMBL" id="TDT63682.1"/>
    </source>
</evidence>
<dbReference type="RefSeq" id="WP_133626802.1">
    <property type="nucleotide sequence ID" value="NZ_SOAZ01000001.1"/>
</dbReference>
<dbReference type="GO" id="GO:0005524">
    <property type="term" value="F:ATP binding"/>
    <property type="evidence" value="ECO:0007669"/>
    <property type="project" value="UniProtKB-UniRule"/>
</dbReference>
<keyword evidence="7 14" id="KW-0547">Nucleotide-binding</keyword>
<dbReference type="OrthoDB" id="9778896at2"/>
<protein>
    <recommendedName>
        <fullName evidence="4 14">Corrinoid adenosyltransferase</fullName>
        <ecNumber evidence="3 14">2.5.1.17</ecNumber>
    </recommendedName>
    <alternativeName>
        <fullName evidence="9 14">Cob(II)alamin adenosyltransferase</fullName>
    </alternativeName>
    <alternativeName>
        <fullName evidence="11 14">Cob(II)yrinic acid a,c-diamide adenosyltransferase</fullName>
    </alternativeName>
    <alternativeName>
        <fullName evidence="10 14">Cobinamide/cobalamin adenosyltransferase</fullName>
    </alternativeName>
</protein>
<dbReference type="PANTHER" id="PTHR12213:SF0">
    <property type="entry name" value="CORRINOID ADENOSYLTRANSFERASE MMAB"/>
    <property type="match status" value="1"/>
</dbReference>
<dbReference type="InterPro" id="IPR036451">
    <property type="entry name" value="CblAdoTrfase-like_sf"/>
</dbReference>
<dbReference type="EMBL" id="SOAZ01000001">
    <property type="protein sequence ID" value="TDT63682.1"/>
    <property type="molecule type" value="Genomic_DNA"/>
</dbReference>
<evidence type="ECO:0000256" key="14">
    <source>
        <dbReference type="RuleBase" id="RU366026"/>
    </source>
</evidence>
<evidence type="ECO:0000256" key="3">
    <source>
        <dbReference type="ARBA" id="ARBA00012454"/>
    </source>
</evidence>
<dbReference type="EC" id="2.5.1.17" evidence="3 14"/>
<dbReference type="PANTHER" id="PTHR12213">
    <property type="entry name" value="CORRINOID ADENOSYLTRANSFERASE"/>
    <property type="match status" value="1"/>
</dbReference>
<comment type="pathway">
    <text evidence="1 14">Cofactor biosynthesis; adenosylcobalamin biosynthesis; adenosylcobalamin from cob(II)yrinate a,c-diamide: step 2/7.</text>
</comment>
<organism evidence="17 18">
    <name type="scientific">Fonticella tunisiensis</name>
    <dbReference type="NCBI Taxonomy" id="1096341"/>
    <lineage>
        <taxon>Bacteria</taxon>
        <taxon>Bacillati</taxon>
        <taxon>Bacillota</taxon>
        <taxon>Clostridia</taxon>
        <taxon>Eubacteriales</taxon>
        <taxon>Clostridiaceae</taxon>
        <taxon>Fonticella</taxon>
    </lineage>
</organism>
<dbReference type="AlphaFoldDB" id="A0A4R7KVM1"/>
<evidence type="ECO:0000256" key="7">
    <source>
        <dbReference type="ARBA" id="ARBA00022741"/>
    </source>
</evidence>
<dbReference type="Gene3D" id="1.20.1200.10">
    <property type="entry name" value="Cobalamin adenosyltransferase-like"/>
    <property type="match status" value="1"/>
</dbReference>
<dbReference type="Pfam" id="PF01923">
    <property type="entry name" value="Cob_adeno_trans"/>
    <property type="match status" value="1"/>
</dbReference>
<keyword evidence="18" id="KW-1185">Reference proteome</keyword>
<dbReference type="Proteomes" id="UP000295325">
    <property type="component" value="Unassembled WGS sequence"/>
</dbReference>
<evidence type="ECO:0000256" key="12">
    <source>
        <dbReference type="ARBA" id="ARBA00048555"/>
    </source>
</evidence>
<feature type="coiled-coil region" evidence="15">
    <location>
        <begin position="85"/>
        <end position="112"/>
    </location>
</feature>
<evidence type="ECO:0000256" key="4">
    <source>
        <dbReference type="ARBA" id="ARBA00020963"/>
    </source>
</evidence>
<dbReference type="GO" id="GO:0008817">
    <property type="term" value="F:corrinoid adenosyltransferase activity"/>
    <property type="evidence" value="ECO:0007669"/>
    <property type="project" value="UniProtKB-UniRule"/>
</dbReference>
<dbReference type="GO" id="GO:0009236">
    <property type="term" value="P:cobalamin biosynthetic process"/>
    <property type="evidence" value="ECO:0007669"/>
    <property type="project" value="UniProtKB-UniRule"/>
</dbReference>
<evidence type="ECO:0000256" key="8">
    <source>
        <dbReference type="ARBA" id="ARBA00022840"/>
    </source>
</evidence>
<evidence type="ECO:0000256" key="11">
    <source>
        <dbReference type="ARBA" id="ARBA00033354"/>
    </source>
</evidence>
<dbReference type="InterPro" id="IPR016030">
    <property type="entry name" value="CblAdoTrfase-like"/>
</dbReference>
<dbReference type="NCBIfam" id="TIGR00636">
    <property type="entry name" value="PduO_Nterm"/>
    <property type="match status" value="1"/>
</dbReference>
<accession>A0A4R7KVM1</accession>
<evidence type="ECO:0000313" key="18">
    <source>
        <dbReference type="Proteomes" id="UP000295325"/>
    </source>
</evidence>
<reference evidence="17 18" key="1">
    <citation type="submission" date="2019-03" db="EMBL/GenBank/DDBJ databases">
        <title>Genomic Encyclopedia of Type Strains, Phase IV (KMG-IV): sequencing the most valuable type-strain genomes for metagenomic binning, comparative biology and taxonomic classification.</title>
        <authorList>
            <person name="Goeker M."/>
        </authorList>
    </citation>
    <scope>NUCLEOTIDE SEQUENCE [LARGE SCALE GENOMIC DNA]</scope>
    <source>
        <strain evidence="17 18">DSM 24455</strain>
    </source>
</reference>
<evidence type="ECO:0000256" key="15">
    <source>
        <dbReference type="SAM" id="Coils"/>
    </source>
</evidence>
<dbReference type="InterPro" id="IPR029499">
    <property type="entry name" value="PduO-typ"/>
</dbReference>
<comment type="catalytic activity">
    <reaction evidence="13 14">
        <text>2 cob(II)alamin + reduced [electron-transfer flavoprotein] + 2 ATP = 2 adenosylcob(III)alamin + 2 triphosphate + oxidized [electron-transfer flavoprotein] + 3 H(+)</text>
        <dbReference type="Rhea" id="RHEA:28671"/>
        <dbReference type="Rhea" id="RHEA-COMP:10685"/>
        <dbReference type="Rhea" id="RHEA-COMP:10686"/>
        <dbReference type="ChEBI" id="CHEBI:15378"/>
        <dbReference type="ChEBI" id="CHEBI:16304"/>
        <dbReference type="ChEBI" id="CHEBI:18036"/>
        <dbReference type="ChEBI" id="CHEBI:18408"/>
        <dbReference type="ChEBI" id="CHEBI:30616"/>
        <dbReference type="ChEBI" id="CHEBI:57692"/>
        <dbReference type="ChEBI" id="CHEBI:58307"/>
        <dbReference type="EC" id="2.5.1.17"/>
    </reaction>
</comment>
<keyword evidence="8 14" id="KW-0067">ATP-binding</keyword>
<evidence type="ECO:0000259" key="16">
    <source>
        <dbReference type="Pfam" id="PF01923"/>
    </source>
</evidence>